<organism evidence="2">
    <name type="scientific">bioreactor metagenome</name>
    <dbReference type="NCBI Taxonomy" id="1076179"/>
    <lineage>
        <taxon>unclassified sequences</taxon>
        <taxon>metagenomes</taxon>
        <taxon>ecological metagenomes</taxon>
    </lineage>
</organism>
<gene>
    <name evidence="2" type="ORF">SDC9_117488</name>
</gene>
<dbReference type="AlphaFoldDB" id="A0A645C5B8"/>
<name>A0A645C5B8_9ZZZZ</name>
<dbReference type="EMBL" id="VSSQ01023529">
    <property type="protein sequence ID" value="MPM70533.1"/>
    <property type="molecule type" value="Genomic_DNA"/>
</dbReference>
<keyword evidence="1" id="KW-0472">Membrane</keyword>
<feature type="transmembrane region" description="Helical" evidence="1">
    <location>
        <begin position="48"/>
        <end position="67"/>
    </location>
</feature>
<reference evidence="2" key="1">
    <citation type="submission" date="2019-08" db="EMBL/GenBank/DDBJ databases">
        <authorList>
            <person name="Kucharzyk K."/>
            <person name="Murdoch R.W."/>
            <person name="Higgins S."/>
            <person name="Loffler F."/>
        </authorList>
    </citation>
    <scope>NUCLEOTIDE SEQUENCE</scope>
</reference>
<protein>
    <submittedName>
        <fullName evidence="2">Uncharacterized protein</fullName>
    </submittedName>
</protein>
<sequence length="101" mass="11758">MWQGYISYSFHIFNPFLSQFGDIIIKLIISVDSESQEVFMKQLDADCIVNIIGGLLLIGLVVCIHLLKPMFFSDLWHVLLNRDMHEIIAYINSFGAWFCNW</sequence>
<keyword evidence="1" id="KW-1133">Transmembrane helix</keyword>
<keyword evidence="1" id="KW-0812">Transmembrane</keyword>
<evidence type="ECO:0000256" key="1">
    <source>
        <dbReference type="SAM" id="Phobius"/>
    </source>
</evidence>
<proteinExistence type="predicted"/>
<comment type="caution">
    <text evidence="2">The sequence shown here is derived from an EMBL/GenBank/DDBJ whole genome shotgun (WGS) entry which is preliminary data.</text>
</comment>
<accession>A0A645C5B8</accession>
<evidence type="ECO:0000313" key="2">
    <source>
        <dbReference type="EMBL" id="MPM70533.1"/>
    </source>
</evidence>